<organism evidence="2 3">
    <name type="scientific">Portunus trituberculatus</name>
    <name type="common">Swimming crab</name>
    <name type="synonym">Neptunus trituberculatus</name>
    <dbReference type="NCBI Taxonomy" id="210409"/>
    <lineage>
        <taxon>Eukaryota</taxon>
        <taxon>Metazoa</taxon>
        <taxon>Ecdysozoa</taxon>
        <taxon>Arthropoda</taxon>
        <taxon>Crustacea</taxon>
        <taxon>Multicrustacea</taxon>
        <taxon>Malacostraca</taxon>
        <taxon>Eumalacostraca</taxon>
        <taxon>Eucarida</taxon>
        <taxon>Decapoda</taxon>
        <taxon>Pleocyemata</taxon>
        <taxon>Brachyura</taxon>
        <taxon>Eubrachyura</taxon>
        <taxon>Portunoidea</taxon>
        <taxon>Portunidae</taxon>
        <taxon>Portuninae</taxon>
        <taxon>Portunus</taxon>
    </lineage>
</organism>
<evidence type="ECO:0000256" key="1">
    <source>
        <dbReference type="SAM" id="MobiDB-lite"/>
    </source>
</evidence>
<proteinExistence type="predicted"/>
<evidence type="ECO:0000313" key="3">
    <source>
        <dbReference type="Proteomes" id="UP000324222"/>
    </source>
</evidence>
<keyword evidence="3" id="KW-1185">Reference proteome</keyword>
<comment type="caution">
    <text evidence="2">The sequence shown here is derived from an EMBL/GenBank/DDBJ whole genome shotgun (WGS) entry which is preliminary data.</text>
</comment>
<evidence type="ECO:0000313" key="2">
    <source>
        <dbReference type="EMBL" id="MPC31449.1"/>
    </source>
</evidence>
<dbReference type="AlphaFoldDB" id="A0A5B7EDN6"/>
<feature type="compositionally biased region" description="Basic and acidic residues" evidence="1">
    <location>
        <begin position="74"/>
        <end position="90"/>
    </location>
</feature>
<sequence length="155" mass="17798">MPSSYSLWYEVDEKCSVGRLRNVATGGGRRCKDGRRDDTRRVVERTVRSVTGRPPRRDSDLVHRYKCRSSAGSREGKWRPDTAVKDDTLHNGEPSAACQGSRFYQTQERRAKAGRSHAGAKATTRTTQHQDLAQTALWWLLWCYTEVTCRYLLYL</sequence>
<reference evidence="2 3" key="1">
    <citation type="submission" date="2019-05" db="EMBL/GenBank/DDBJ databases">
        <title>Another draft genome of Portunus trituberculatus and its Hox gene families provides insights of decapod evolution.</title>
        <authorList>
            <person name="Jeong J.-H."/>
            <person name="Song I."/>
            <person name="Kim S."/>
            <person name="Choi T."/>
            <person name="Kim D."/>
            <person name="Ryu S."/>
            <person name="Kim W."/>
        </authorList>
    </citation>
    <scope>NUCLEOTIDE SEQUENCE [LARGE SCALE GENOMIC DNA]</scope>
    <source>
        <tissue evidence="2">Muscle</tissue>
    </source>
</reference>
<accession>A0A5B7EDN6</accession>
<name>A0A5B7EDN6_PORTR</name>
<dbReference type="Proteomes" id="UP000324222">
    <property type="component" value="Unassembled WGS sequence"/>
</dbReference>
<feature type="region of interest" description="Disordered" evidence="1">
    <location>
        <begin position="71"/>
        <end position="96"/>
    </location>
</feature>
<protein>
    <submittedName>
        <fullName evidence="2">Uncharacterized protein</fullName>
    </submittedName>
</protein>
<dbReference type="EMBL" id="VSRR010002437">
    <property type="protein sequence ID" value="MPC31449.1"/>
    <property type="molecule type" value="Genomic_DNA"/>
</dbReference>
<gene>
    <name evidence="2" type="ORF">E2C01_024738</name>
</gene>